<evidence type="ECO:0000313" key="1">
    <source>
        <dbReference type="EMBL" id="KOX80813.1"/>
    </source>
</evidence>
<dbReference type="EMBL" id="KQ435697">
    <property type="protein sequence ID" value="KOX80813.1"/>
    <property type="molecule type" value="Genomic_DNA"/>
</dbReference>
<gene>
    <name evidence="1" type="ORF">WN51_03875</name>
</gene>
<dbReference type="Proteomes" id="UP000053105">
    <property type="component" value="Unassembled WGS sequence"/>
</dbReference>
<name>A0A0M9AD43_9HYME</name>
<reference evidence="1 2" key="1">
    <citation type="submission" date="2015-07" db="EMBL/GenBank/DDBJ databases">
        <title>The genome of Melipona quadrifasciata.</title>
        <authorList>
            <person name="Pan H."/>
            <person name="Kapheim K."/>
        </authorList>
    </citation>
    <scope>NUCLEOTIDE SEQUENCE [LARGE SCALE GENOMIC DNA]</scope>
    <source>
        <strain evidence="1">0111107301</strain>
        <tissue evidence="1">Whole body</tissue>
    </source>
</reference>
<accession>A0A0M9AD43</accession>
<protein>
    <submittedName>
        <fullName evidence="1">Uncharacterized protein</fullName>
    </submittedName>
</protein>
<proteinExistence type="predicted"/>
<dbReference type="AlphaFoldDB" id="A0A0M9AD43"/>
<organism evidence="1 2">
    <name type="scientific">Melipona quadrifasciata</name>
    <dbReference type="NCBI Taxonomy" id="166423"/>
    <lineage>
        <taxon>Eukaryota</taxon>
        <taxon>Metazoa</taxon>
        <taxon>Ecdysozoa</taxon>
        <taxon>Arthropoda</taxon>
        <taxon>Hexapoda</taxon>
        <taxon>Insecta</taxon>
        <taxon>Pterygota</taxon>
        <taxon>Neoptera</taxon>
        <taxon>Endopterygota</taxon>
        <taxon>Hymenoptera</taxon>
        <taxon>Apocrita</taxon>
        <taxon>Aculeata</taxon>
        <taxon>Apoidea</taxon>
        <taxon>Anthophila</taxon>
        <taxon>Apidae</taxon>
        <taxon>Melipona</taxon>
    </lineage>
</organism>
<sequence length="127" mass="14638">MLKVLDFNSTVEAKQGFSAIVNGLNKLWMQRKSLLPRFIISGGCNSPYRRRLLLFQGAAAVRRQLRQQEGRSTRNGYGTEKRKKNGAASFFRLEALQFLKIRNTSMMEYFNFCNQGPKIRNSVILMI</sequence>
<evidence type="ECO:0000313" key="2">
    <source>
        <dbReference type="Proteomes" id="UP000053105"/>
    </source>
</evidence>
<keyword evidence="2" id="KW-1185">Reference proteome</keyword>